<evidence type="ECO:0000256" key="1">
    <source>
        <dbReference type="ARBA" id="ARBA00001974"/>
    </source>
</evidence>
<evidence type="ECO:0000259" key="8">
    <source>
        <dbReference type="Pfam" id="PF02771"/>
    </source>
</evidence>
<protein>
    <submittedName>
        <fullName evidence="9">Glutaryl-CoA dehydrogenase</fullName>
        <ecNumber evidence="9">1.3.8.6</ecNumber>
    </submittedName>
</protein>
<dbReference type="InterPro" id="IPR036250">
    <property type="entry name" value="AcylCo_DH-like_C"/>
</dbReference>
<sequence length="392" mass="42684">MTFELLGGDFYGYANLLSEQEKTALSDLRDYLDTEVRPIVNDFWNRGEFPFEVVKPLAALGVYSFGWDETKPFENSAVFRGFVALELARIDASVATFRGVQDGLAMGSISATGSVEQRAEWLPKMASGEIVGAFGLTEPLSGSDAAKGLRTTATREGENWTLNGSKRWIGNATFSDVTIIWAKDVADGQVKGFIVPTDTAGYTATKIEGKISLRSVQNADIVLENVVVPERNRLQNAHSFTDTARVLRLTRADVSWAAVGIAMGAYEAAVAYSTSRVQFGKPIGGHQLVQDLLVKSLGNITASLGMVVRVSQMLDEGTQRDEHSALAKLYTTSRMRETVAWCRELFGGNGITLDHDVARFFSDAEAIYSYEGTQEMNTLIVGRAITGQAAFV</sequence>
<dbReference type="InterPro" id="IPR006091">
    <property type="entry name" value="Acyl-CoA_Oxase/DH_mid-dom"/>
</dbReference>
<name>A0A7Z0EEK8_9MICO</name>
<evidence type="ECO:0000256" key="5">
    <source>
        <dbReference type="RuleBase" id="RU362125"/>
    </source>
</evidence>
<dbReference type="PROSITE" id="PS00073">
    <property type="entry name" value="ACYL_COA_DH_2"/>
    <property type="match status" value="1"/>
</dbReference>
<dbReference type="InterPro" id="IPR009075">
    <property type="entry name" value="AcylCo_DH/oxidase_C"/>
</dbReference>
<dbReference type="InterPro" id="IPR009100">
    <property type="entry name" value="AcylCoA_DH/oxidase_NM_dom_sf"/>
</dbReference>
<reference evidence="9 10" key="1">
    <citation type="submission" date="2020-07" db="EMBL/GenBank/DDBJ databases">
        <title>Sequencing the genomes of 1000 actinobacteria strains.</title>
        <authorList>
            <person name="Klenk H.-P."/>
        </authorList>
    </citation>
    <scope>NUCLEOTIDE SEQUENCE [LARGE SCALE GENOMIC DNA]</scope>
    <source>
        <strain evidence="9 10">LI1</strain>
    </source>
</reference>
<accession>A0A7Z0EEK8</accession>
<proteinExistence type="inferred from homology"/>
<feature type="domain" description="Acyl-CoA oxidase/dehydrogenase middle" evidence="7">
    <location>
        <begin position="133"/>
        <end position="226"/>
    </location>
</feature>
<feature type="domain" description="Acyl-CoA dehydrogenase/oxidase C-terminal" evidence="6">
    <location>
        <begin position="245"/>
        <end position="385"/>
    </location>
</feature>
<comment type="similarity">
    <text evidence="2 5">Belongs to the acyl-CoA dehydrogenase family.</text>
</comment>
<dbReference type="Pfam" id="PF02771">
    <property type="entry name" value="Acyl-CoA_dh_N"/>
    <property type="match status" value="1"/>
</dbReference>
<dbReference type="PANTHER" id="PTHR43188">
    <property type="entry name" value="ACYL-COENZYME A OXIDASE"/>
    <property type="match status" value="1"/>
</dbReference>
<dbReference type="InterPro" id="IPR045008">
    <property type="entry name" value="ACX4-like"/>
</dbReference>
<evidence type="ECO:0000259" key="6">
    <source>
        <dbReference type="Pfam" id="PF00441"/>
    </source>
</evidence>
<dbReference type="EC" id="1.3.8.6" evidence="9"/>
<evidence type="ECO:0000256" key="4">
    <source>
        <dbReference type="ARBA" id="ARBA00022827"/>
    </source>
</evidence>
<dbReference type="AlphaFoldDB" id="A0A7Z0EEK8"/>
<evidence type="ECO:0000256" key="3">
    <source>
        <dbReference type="ARBA" id="ARBA00022630"/>
    </source>
</evidence>
<keyword evidence="3 5" id="KW-0285">Flavoprotein</keyword>
<dbReference type="InterPro" id="IPR006089">
    <property type="entry name" value="Acyl-CoA_DH_CS"/>
</dbReference>
<dbReference type="Gene3D" id="2.40.110.10">
    <property type="entry name" value="Butyryl-CoA Dehydrogenase, subunit A, domain 2"/>
    <property type="match status" value="1"/>
</dbReference>
<dbReference type="Pfam" id="PF00441">
    <property type="entry name" value="Acyl-CoA_dh_1"/>
    <property type="match status" value="1"/>
</dbReference>
<dbReference type="RefSeq" id="WP_179578868.1">
    <property type="nucleotide sequence ID" value="NZ_JACCFM010000001.1"/>
</dbReference>
<organism evidence="9 10">
    <name type="scientific">Glaciibacter psychrotolerans</name>
    <dbReference type="NCBI Taxonomy" id="670054"/>
    <lineage>
        <taxon>Bacteria</taxon>
        <taxon>Bacillati</taxon>
        <taxon>Actinomycetota</taxon>
        <taxon>Actinomycetes</taxon>
        <taxon>Micrococcales</taxon>
        <taxon>Microbacteriaceae</taxon>
        <taxon>Glaciibacter</taxon>
    </lineage>
</organism>
<dbReference type="PANTHER" id="PTHR43188:SF1">
    <property type="entry name" value="ACYL-COA DEHYDROGENASE"/>
    <property type="match status" value="1"/>
</dbReference>
<comment type="caution">
    <text evidence="9">The sequence shown here is derived from an EMBL/GenBank/DDBJ whole genome shotgun (WGS) entry which is preliminary data.</text>
</comment>
<dbReference type="InterPro" id="IPR037069">
    <property type="entry name" value="AcylCoA_DH/ox_N_sf"/>
</dbReference>
<feature type="domain" description="Acyl-CoA dehydrogenase/oxidase N-terminal" evidence="8">
    <location>
        <begin position="19"/>
        <end position="129"/>
    </location>
</feature>
<dbReference type="InterPro" id="IPR046373">
    <property type="entry name" value="Acyl-CoA_Oxase/DH_mid-dom_sf"/>
</dbReference>
<keyword evidence="5 9" id="KW-0560">Oxidoreductase</keyword>
<evidence type="ECO:0000313" key="10">
    <source>
        <dbReference type="Proteomes" id="UP000537260"/>
    </source>
</evidence>
<dbReference type="EMBL" id="JACCFM010000001">
    <property type="protein sequence ID" value="NYJ20229.1"/>
    <property type="molecule type" value="Genomic_DNA"/>
</dbReference>
<dbReference type="GO" id="GO:0004361">
    <property type="term" value="F:glutaryl-CoA dehydrogenase activity"/>
    <property type="evidence" value="ECO:0007669"/>
    <property type="project" value="UniProtKB-EC"/>
</dbReference>
<keyword evidence="4 5" id="KW-0274">FAD</keyword>
<dbReference type="GO" id="GO:0006635">
    <property type="term" value="P:fatty acid beta-oxidation"/>
    <property type="evidence" value="ECO:0007669"/>
    <property type="project" value="InterPro"/>
</dbReference>
<comment type="cofactor">
    <cofactor evidence="1 5">
        <name>FAD</name>
        <dbReference type="ChEBI" id="CHEBI:57692"/>
    </cofactor>
</comment>
<dbReference type="GO" id="GO:0050660">
    <property type="term" value="F:flavin adenine dinucleotide binding"/>
    <property type="evidence" value="ECO:0007669"/>
    <property type="project" value="InterPro"/>
</dbReference>
<dbReference type="Proteomes" id="UP000537260">
    <property type="component" value="Unassembled WGS sequence"/>
</dbReference>
<dbReference type="SUPFAM" id="SSF47203">
    <property type="entry name" value="Acyl-CoA dehydrogenase C-terminal domain-like"/>
    <property type="match status" value="1"/>
</dbReference>
<evidence type="ECO:0000313" key="9">
    <source>
        <dbReference type="EMBL" id="NYJ20229.1"/>
    </source>
</evidence>
<dbReference type="Gene3D" id="1.20.140.10">
    <property type="entry name" value="Butyryl-CoA Dehydrogenase, subunit A, domain 3"/>
    <property type="match status" value="1"/>
</dbReference>
<dbReference type="Pfam" id="PF02770">
    <property type="entry name" value="Acyl-CoA_dh_M"/>
    <property type="match status" value="1"/>
</dbReference>
<evidence type="ECO:0000259" key="7">
    <source>
        <dbReference type="Pfam" id="PF02770"/>
    </source>
</evidence>
<dbReference type="Gene3D" id="1.10.540.10">
    <property type="entry name" value="Acyl-CoA dehydrogenase/oxidase, N-terminal domain"/>
    <property type="match status" value="1"/>
</dbReference>
<dbReference type="InterPro" id="IPR013786">
    <property type="entry name" value="AcylCoA_DH/ox_N"/>
</dbReference>
<evidence type="ECO:0000256" key="2">
    <source>
        <dbReference type="ARBA" id="ARBA00009347"/>
    </source>
</evidence>
<keyword evidence="10" id="KW-1185">Reference proteome</keyword>
<gene>
    <name evidence="9" type="ORF">HNR05_002020</name>
</gene>
<dbReference type="SUPFAM" id="SSF56645">
    <property type="entry name" value="Acyl-CoA dehydrogenase NM domain-like"/>
    <property type="match status" value="1"/>
</dbReference>